<dbReference type="KEGG" id="tvi:Thivi_3827"/>
<evidence type="ECO:0000313" key="8">
    <source>
        <dbReference type="Proteomes" id="UP000006062"/>
    </source>
</evidence>
<reference evidence="7 8" key="1">
    <citation type="submission" date="2012-06" db="EMBL/GenBank/DDBJ databases">
        <title>Complete sequence of Thiocystis violascens DSM 198.</title>
        <authorList>
            <consortium name="US DOE Joint Genome Institute"/>
            <person name="Lucas S."/>
            <person name="Han J."/>
            <person name="Lapidus A."/>
            <person name="Cheng J.-F."/>
            <person name="Goodwin L."/>
            <person name="Pitluck S."/>
            <person name="Peters L."/>
            <person name="Ovchinnikova G."/>
            <person name="Teshima H."/>
            <person name="Detter J.C."/>
            <person name="Han C."/>
            <person name="Tapia R."/>
            <person name="Land M."/>
            <person name="Hauser L."/>
            <person name="Kyrpides N."/>
            <person name="Ivanova N."/>
            <person name="Pagani I."/>
            <person name="Vogl K."/>
            <person name="Liu Z."/>
            <person name="Frigaard N.-U."/>
            <person name="Bryant D."/>
            <person name="Woyke T."/>
        </authorList>
    </citation>
    <scope>NUCLEOTIDE SEQUENCE [LARGE SCALE GENOMIC DNA]</scope>
    <source>
        <strain evidence="8">ATCC 17096 / DSM 198 / 6111</strain>
    </source>
</reference>
<dbReference type="InterPro" id="IPR007221">
    <property type="entry name" value="MreC"/>
</dbReference>
<comment type="similarity">
    <text evidence="1 5">Belongs to the MreC family.</text>
</comment>
<evidence type="ECO:0000256" key="3">
    <source>
        <dbReference type="ARBA" id="ARBA00022960"/>
    </source>
</evidence>
<evidence type="ECO:0000313" key="7">
    <source>
        <dbReference type="EMBL" id="AFL75669.1"/>
    </source>
</evidence>
<comment type="function">
    <text evidence="5">Involved in formation and maintenance of cell shape.</text>
</comment>
<proteinExistence type="inferred from homology"/>
<dbReference type="Pfam" id="PF04085">
    <property type="entry name" value="MreC"/>
    <property type="match status" value="1"/>
</dbReference>
<dbReference type="NCBIfam" id="TIGR00219">
    <property type="entry name" value="mreC"/>
    <property type="match status" value="1"/>
</dbReference>
<dbReference type="HOGENOM" id="CLU_042663_2_0_6"/>
<evidence type="ECO:0000256" key="1">
    <source>
        <dbReference type="ARBA" id="ARBA00009369"/>
    </source>
</evidence>
<organism evidence="7 8">
    <name type="scientific">Thiocystis violascens (strain ATCC 17096 / DSM 198 / 6111)</name>
    <name type="common">Chromatium violascens</name>
    <dbReference type="NCBI Taxonomy" id="765911"/>
    <lineage>
        <taxon>Bacteria</taxon>
        <taxon>Pseudomonadati</taxon>
        <taxon>Pseudomonadota</taxon>
        <taxon>Gammaproteobacteria</taxon>
        <taxon>Chromatiales</taxon>
        <taxon>Chromatiaceae</taxon>
        <taxon>Thiocystis</taxon>
    </lineage>
</organism>
<name>I3YFA1_THIV6</name>
<keyword evidence="8" id="KW-1185">Reference proteome</keyword>
<accession>I3YFA1</accession>
<dbReference type="STRING" id="765911.Thivi_3827"/>
<dbReference type="InterPro" id="IPR055342">
    <property type="entry name" value="MreC_beta-barrel_core"/>
</dbReference>
<feature type="domain" description="Rod shape-determining protein MreC beta-barrel core" evidence="6">
    <location>
        <begin position="154"/>
        <end position="300"/>
    </location>
</feature>
<dbReference type="InterPro" id="IPR042177">
    <property type="entry name" value="Cell/Rod_1"/>
</dbReference>
<dbReference type="PANTHER" id="PTHR34138">
    <property type="entry name" value="CELL SHAPE-DETERMINING PROTEIN MREC"/>
    <property type="match status" value="1"/>
</dbReference>
<dbReference type="OrthoDB" id="9808025at2"/>
<gene>
    <name evidence="7" type="ordered locus">Thivi_3827</name>
</gene>
<dbReference type="InterPro" id="IPR042175">
    <property type="entry name" value="Cell/Rod_MreC_2"/>
</dbReference>
<evidence type="ECO:0000259" key="6">
    <source>
        <dbReference type="Pfam" id="PF04085"/>
    </source>
</evidence>
<dbReference type="PIRSF" id="PIRSF038471">
    <property type="entry name" value="MreC"/>
    <property type="match status" value="1"/>
</dbReference>
<sequence>MAVGTASLPPPTVYRPARSTPSGILPRNAAIKPLFVHGPSPTVRVILAAFLALGLIIADHRYHHLNAVRSVIEVAVYPLQYAANLPAQAFREMQNRLVGEAQLRLSNESLQHENLMLKGRLQQFESLRAENMRLRDLLGSSFDVGERVLIAEILTVDLAPSSQQVMINKGTNSGVFIGQPVLDAEAVMGQVIRANPFSSTVLLITDANHSLPVEVNRNGLRTIAAGKGPSQELELLYIPKNADIRENDLLVTSGMDERFPSGYPVARVKTVRQDPDNPFTTVIAKPTARLDRSREVLLVWSMDAKPSQSALAADTPAPAERP</sequence>
<dbReference type="AlphaFoldDB" id="I3YFA1"/>
<dbReference type="PANTHER" id="PTHR34138:SF1">
    <property type="entry name" value="CELL SHAPE-DETERMINING PROTEIN MREC"/>
    <property type="match status" value="1"/>
</dbReference>
<evidence type="ECO:0000256" key="5">
    <source>
        <dbReference type="PIRNR" id="PIRNR038471"/>
    </source>
</evidence>
<dbReference type="eggNOG" id="COG1792">
    <property type="taxonomic scope" value="Bacteria"/>
</dbReference>
<evidence type="ECO:0000256" key="4">
    <source>
        <dbReference type="ARBA" id="ARBA00032089"/>
    </source>
</evidence>
<dbReference type="GO" id="GO:0008360">
    <property type="term" value="P:regulation of cell shape"/>
    <property type="evidence" value="ECO:0007669"/>
    <property type="project" value="UniProtKB-KW"/>
</dbReference>
<dbReference type="GO" id="GO:0005886">
    <property type="term" value="C:plasma membrane"/>
    <property type="evidence" value="ECO:0007669"/>
    <property type="project" value="TreeGrafter"/>
</dbReference>
<dbReference type="Proteomes" id="UP000006062">
    <property type="component" value="Chromosome"/>
</dbReference>
<dbReference type="Gene3D" id="2.40.10.340">
    <property type="entry name" value="Rod shape-determining protein MreC, domain 1"/>
    <property type="match status" value="1"/>
</dbReference>
<dbReference type="EMBL" id="CP003154">
    <property type="protein sequence ID" value="AFL75669.1"/>
    <property type="molecule type" value="Genomic_DNA"/>
</dbReference>
<protein>
    <recommendedName>
        <fullName evidence="2 5">Cell shape-determining protein MreC</fullName>
    </recommendedName>
    <alternativeName>
        <fullName evidence="4 5">Cell shape protein MreC</fullName>
    </alternativeName>
</protein>
<dbReference type="RefSeq" id="WP_014780059.1">
    <property type="nucleotide sequence ID" value="NC_018012.1"/>
</dbReference>
<keyword evidence="3 5" id="KW-0133">Cell shape</keyword>
<dbReference type="Gene3D" id="2.40.10.350">
    <property type="entry name" value="Rod shape-determining protein MreC, domain 2"/>
    <property type="match status" value="1"/>
</dbReference>
<evidence type="ECO:0000256" key="2">
    <source>
        <dbReference type="ARBA" id="ARBA00013855"/>
    </source>
</evidence>